<dbReference type="EMBL" id="JADOGI010000212">
    <property type="protein sequence ID" value="MBF8192479.1"/>
    <property type="molecule type" value="Genomic_DNA"/>
</dbReference>
<dbReference type="InterPro" id="IPR010252">
    <property type="entry name" value="HutF"/>
</dbReference>
<dbReference type="GO" id="GO:0050416">
    <property type="term" value="F:formimidoylglutamate deiminase activity"/>
    <property type="evidence" value="ECO:0007669"/>
    <property type="project" value="UniProtKB-EC"/>
</dbReference>
<accession>A0A931ALB4</accession>
<reference evidence="3" key="1">
    <citation type="submission" date="2020-11" db="EMBL/GenBank/DDBJ databases">
        <title>Whole-genome analyses of Nonomuraea sp. K274.</title>
        <authorList>
            <person name="Veyisoglu A."/>
        </authorList>
    </citation>
    <scope>NUCLEOTIDE SEQUENCE</scope>
    <source>
        <strain evidence="3">K274</strain>
    </source>
</reference>
<evidence type="ECO:0000259" key="2">
    <source>
        <dbReference type="Pfam" id="PF01979"/>
    </source>
</evidence>
<gene>
    <name evidence="3" type="ORF">ITP53_43735</name>
</gene>
<dbReference type="AlphaFoldDB" id="A0A931ALB4"/>
<evidence type="ECO:0000256" key="1">
    <source>
        <dbReference type="ARBA" id="ARBA00022801"/>
    </source>
</evidence>
<proteinExistence type="predicted"/>
<evidence type="ECO:0000313" key="4">
    <source>
        <dbReference type="Proteomes" id="UP000605361"/>
    </source>
</evidence>
<keyword evidence="4" id="KW-1185">Reference proteome</keyword>
<dbReference type="NCBIfam" id="NF006681">
    <property type="entry name" value="PRK09229.1-2"/>
    <property type="match status" value="1"/>
</dbReference>
<dbReference type="RefSeq" id="WP_195901372.1">
    <property type="nucleotide sequence ID" value="NZ_JADOGI010000212.1"/>
</dbReference>
<keyword evidence="1 3" id="KW-0378">Hydrolase</keyword>
<dbReference type="InterPro" id="IPR011059">
    <property type="entry name" value="Metal-dep_hydrolase_composite"/>
</dbReference>
<feature type="domain" description="Amidohydrolase-related" evidence="2">
    <location>
        <begin position="45"/>
        <end position="412"/>
    </location>
</feature>
<evidence type="ECO:0000313" key="3">
    <source>
        <dbReference type="EMBL" id="MBF8192479.1"/>
    </source>
</evidence>
<dbReference type="PANTHER" id="PTHR43794">
    <property type="entry name" value="AMINOHYDROLASE SSNA-RELATED"/>
    <property type="match status" value="1"/>
</dbReference>
<dbReference type="SUPFAM" id="SSF51338">
    <property type="entry name" value="Composite domain of metallo-dependent hydrolases"/>
    <property type="match status" value="1"/>
</dbReference>
<dbReference type="EC" id="3.5.3.13" evidence="3"/>
<dbReference type="NCBIfam" id="TIGR02022">
    <property type="entry name" value="hutF"/>
    <property type="match status" value="1"/>
</dbReference>
<dbReference type="InterPro" id="IPR050287">
    <property type="entry name" value="MTA/SAH_deaminase"/>
</dbReference>
<dbReference type="SUPFAM" id="SSF51556">
    <property type="entry name" value="Metallo-dependent hydrolases"/>
    <property type="match status" value="1"/>
</dbReference>
<dbReference type="Gene3D" id="3.20.20.140">
    <property type="entry name" value="Metal-dependent hydrolases"/>
    <property type="match status" value="1"/>
</dbReference>
<sequence>MYWCEQAWLPDGVADGVLVEVEGSRIARIEQGPPGSAERLAGLTIPGLANCHSHAFHRALRGVAEEGKGDFWTWRDRMYEVADRLDPDSYLRLATAVYAEMALAGITAVGEFHYLHHAPDGVPYSDPNAMGHVLIRAAREAGLRIALLDTCYLSGGIGAPLAGSQLRFSDGTAERWAARAEALAMAYEGQHDVEIGAAIHSVRAVPPEQMPVVAEFSHRYAAPLHVHVSEQRAENTACIEMYAATPVQILHERGALGPRSTAVHATHLTDVDIELLGQSGSYVCMCPTTERDLADGIGPARSVADRGASITLGSDSHAVIDLFEEARAVELHQRLASEKRGHWLAVDLLAAATGHTSLGFPDAGMLVQGAWADLVSVRLDSVRTAGAARLEAVVFAATAADVHSVISGGRRVVTEGRHVLGDVGSMLVEAIGSLR</sequence>
<dbReference type="InterPro" id="IPR032466">
    <property type="entry name" value="Metal_Hydrolase"/>
</dbReference>
<dbReference type="Gene3D" id="2.30.40.10">
    <property type="entry name" value="Urease, subunit C, domain 1"/>
    <property type="match status" value="1"/>
</dbReference>
<name>A0A931ALB4_9ACTN</name>
<comment type="caution">
    <text evidence="3">The sequence shown here is derived from an EMBL/GenBank/DDBJ whole genome shotgun (WGS) entry which is preliminary data.</text>
</comment>
<dbReference type="Pfam" id="PF01979">
    <property type="entry name" value="Amidohydro_1"/>
    <property type="match status" value="1"/>
</dbReference>
<protein>
    <submittedName>
        <fullName evidence="3">Formimidoylglutamate deiminase</fullName>
        <ecNumber evidence="3">3.5.3.13</ecNumber>
    </submittedName>
</protein>
<dbReference type="InterPro" id="IPR006680">
    <property type="entry name" value="Amidohydro-rel"/>
</dbReference>
<organism evidence="3 4">
    <name type="scientific">Nonomuraea cypriaca</name>
    <dbReference type="NCBI Taxonomy" id="1187855"/>
    <lineage>
        <taxon>Bacteria</taxon>
        <taxon>Bacillati</taxon>
        <taxon>Actinomycetota</taxon>
        <taxon>Actinomycetes</taxon>
        <taxon>Streptosporangiales</taxon>
        <taxon>Streptosporangiaceae</taxon>
        <taxon>Nonomuraea</taxon>
    </lineage>
</organism>
<dbReference type="Proteomes" id="UP000605361">
    <property type="component" value="Unassembled WGS sequence"/>
</dbReference>
<dbReference type="PANTHER" id="PTHR43794:SF11">
    <property type="entry name" value="AMIDOHYDROLASE-RELATED DOMAIN-CONTAINING PROTEIN"/>
    <property type="match status" value="1"/>
</dbReference>